<feature type="compositionally biased region" description="Basic residues" evidence="7">
    <location>
        <begin position="35"/>
        <end position="46"/>
    </location>
</feature>
<proteinExistence type="predicted"/>
<dbReference type="SMART" id="SM00248">
    <property type="entry name" value="ANK"/>
    <property type="match status" value="3"/>
</dbReference>
<feature type="compositionally biased region" description="Low complexity" evidence="7">
    <location>
        <begin position="178"/>
        <end position="194"/>
    </location>
</feature>
<keyword evidence="9" id="KW-1185">Reference proteome</keyword>
<evidence type="ECO:0000256" key="5">
    <source>
        <dbReference type="ARBA" id="ARBA00023298"/>
    </source>
</evidence>
<feature type="region of interest" description="Disordered" evidence="7">
    <location>
        <begin position="32"/>
        <end position="57"/>
    </location>
</feature>
<feature type="region of interest" description="Disordered" evidence="7">
    <location>
        <begin position="133"/>
        <end position="195"/>
    </location>
</feature>
<evidence type="ECO:0000256" key="4">
    <source>
        <dbReference type="ARBA" id="ARBA00023028"/>
    </source>
</evidence>
<keyword evidence="4" id="KW-0638">Presynaptic neurotoxin</keyword>
<dbReference type="InterPro" id="IPR002110">
    <property type="entry name" value="Ankyrin_rpt"/>
</dbReference>
<comment type="subcellular location">
    <subcellularLocation>
        <location evidence="1">Target cell membrane</location>
    </subcellularLocation>
</comment>
<dbReference type="Gene3D" id="1.25.40.20">
    <property type="entry name" value="Ankyrin repeat-containing domain"/>
    <property type="match status" value="1"/>
</dbReference>
<keyword evidence="2" id="KW-0268">Exocytosis</keyword>
<evidence type="ECO:0000313" key="9">
    <source>
        <dbReference type="Proteomes" id="UP000825002"/>
    </source>
</evidence>
<organism evidence="8 9">
    <name type="scientific">Fragariocoptes setiger</name>
    <dbReference type="NCBI Taxonomy" id="1670756"/>
    <lineage>
        <taxon>Eukaryota</taxon>
        <taxon>Metazoa</taxon>
        <taxon>Ecdysozoa</taxon>
        <taxon>Arthropoda</taxon>
        <taxon>Chelicerata</taxon>
        <taxon>Arachnida</taxon>
        <taxon>Acari</taxon>
        <taxon>Acariformes</taxon>
        <taxon>Trombidiformes</taxon>
        <taxon>Prostigmata</taxon>
        <taxon>Eupodina</taxon>
        <taxon>Eriophyoidea</taxon>
        <taxon>Phytoptidae</taxon>
        <taxon>Fragariocoptes</taxon>
    </lineage>
</organism>
<keyword evidence="6" id="KW-0040">ANK repeat</keyword>
<dbReference type="PROSITE" id="PS50297">
    <property type="entry name" value="ANK_REP_REGION"/>
    <property type="match status" value="1"/>
</dbReference>
<feature type="repeat" description="ANK" evidence="6">
    <location>
        <begin position="406"/>
        <end position="438"/>
    </location>
</feature>
<reference evidence="8 9" key="1">
    <citation type="submission" date="2020-10" db="EMBL/GenBank/DDBJ databases">
        <authorList>
            <person name="Klimov P.B."/>
            <person name="Dyachkov S.M."/>
            <person name="Chetverikov P.E."/>
        </authorList>
    </citation>
    <scope>NUCLEOTIDE SEQUENCE [LARGE SCALE GENOMIC DNA]</scope>
    <source>
        <strain evidence="8">BMOC 18-1129-001#AD2665</strain>
        <tissue evidence="8">Entire mites</tissue>
    </source>
</reference>
<dbReference type="PROSITE" id="PS50088">
    <property type="entry name" value="ANK_REPEAT"/>
    <property type="match status" value="1"/>
</dbReference>
<keyword evidence="5" id="KW-0472">Membrane</keyword>
<evidence type="ECO:0000256" key="6">
    <source>
        <dbReference type="PROSITE-ProRule" id="PRU00023"/>
    </source>
</evidence>
<evidence type="ECO:0000256" key="3">
    <source>
        <dbReference type="ARBA" id="ARBA00022537"/>
    </source>
</evidence>
<dbReference type="InterPro" id="IPR051569">
    <property type="entry name" value="SHANK"/>
</dbReference>
<dbReference type="PANTHER" id="PTHR24135">
    <property type="entry name" value="SH3 AND MULTIPLE ANKYRIN REPEAT DOMAINS PROTEIN"/>
    <property type="match status" value="1"/>
</dbReference>
<evidence type="ECO:0000256" key="1">
    <source>
        <dbReference type="ARBA" id="ARBA00004175"/>
    </source>
</evidence>
<feature type="compositionally biased region" description="Polar residues" evidence="7">
    <location>
        <begin position="164"/>
        <end position="176"/>
    </location>
</feature>
<dbReference type="EMBL" id="JAIFTH010000438">
    <property type="protein sequence ID" value="KAG9509517.1"/>
    <property type="molecule type" value="Genomic_DNA"/>
</dbReference>
<keyword evidence="3" id="KW-1052">Target cell membrane</keyword>
<dbReference type="PANTHER" id="PTHR24135:SF28">
    <property type="entry name" value="LD13733P"/>
    <property type="match status" value="1"/>
</dbReference>
<gene>
    <name evidence="8" type="primary">SHANK3</name>
    <name evidence="8" type="ORF">GZH46_01960</name>
</gene>
<dbReference type="InterPro" id="IPR036770">
    <property type="entry name" value="Ankyrin_rpt-contain_sf"/>
</dbReference>
<evidence type="ECO:0000313" key="8">
    <source>
        <dbReference type="EMBL" id="KAG9509517.1"/>
    </source>
</evidence>
<feature type="non-terminal residue" evidence="8">
    <location>
        <position position="507"/>
    </location>
</feature>
<keyword evidence="4" id="KW-0528">Neurotoxin</keyword>
<evidence type="ECO:0000256" key="2">
    <source>
        <dbReference type="ARBA" id="ARBA00022483"/>
    </source>
</evidence>
<accession>A0ABQ7S801</accession>
<dbReference type="Pfam" id="PF12796">
    <property type="entry name" value="Ank_2"/>
    <property type="match status" value="1"/>
</dbReference>
<comment type="caution">
    <text evidence="8">The sequence shown here is derived from an EMBL/GenBank/DDBJ whole genome shotgun (WGS) entry which is preliminary data.</text>
</comment>
<keyword evidence="4" id="KW-0800">Toxin</keyword>
<keyword evidence="5" id="KW-1053">Target membrane</keyword>
<protein>
    <submittedName>
        <fullName evidence="8">SH3 and multiple ankyrin repeat domains protein 3</fullName>
    </submittedName>
</protein>
<sequence length="507" mass="56244">MESPDQATPLRLTYGRPTSSHLLELLYGHESGLSSHHHHHHHHHNQHQQQHDQQLHESHVVDSNIARQQDHNNWCDDHEQEHEQQLLGSATYSNKDNNSSHHQTKHCAVVPSSNIITSSSSHQYCLSALSAVPPPKSPTSVERHQHYHLQHQQQHQLRNHNRNSSSTGGDTHSSAGVSDATTSSISPSASAASIDESHSTSNSYCYDITTLDDAISRDEQLSLYTRAVKSKYLPHNNSNSSSNNNHGSYTSFTLDKFIDDKTHVTPFECDYATLASIRATTTTTTTTNSTTKLSNCSTSLAKGYQPYIKYKVKHKRHFPMKPTFPSVRCRRKRTKLIDAINNVNLDKLCKCLASCDPNFVDEASGECPLSLAASCQALAQAPAATVQKIIVALVNAGALLDFRNQHGKTALHLAVQKSNYNALKTLLDLGATPNYKDANGLTPLYYSIIYKSSPKLTQLLLHEHSIHGVCDQQGWQEVHHACKLGLDAHLEQLLYYGCDINARITGS</sequence>
<evidence type="ECO:0000256" key="7">
    <source>
        <dbReference type="SAM" id="MobiDB-lite"/>
    </source>
</evidence>
<name>A0ABQ7S801_9ACAR</name>
<dbReference type="Proteomes" id="UP000825002">
    <property type="component" value="Unassembled WGS sequence"/>
</dbReference>
<dbReference type="SUPFAM" id="SSF48403">
    <property type="entry name" value="Ankyrin repeat"/>
    <property type="match status" value="1"/>
</dbReference>